<dbReference type="InterPro" id="IPR010490">
    <property type="entry name" value="COG6"/>
</dbReference>
<dbReference type="PANTHER" id="PTHR21506">
    <property type="entry name" value="COMPONENT OF OLIGOMERIC GOLGI COMPLEX 6"/>
    <property type="match status" value="1"/>
</dbReference>
<accession>A0AAV9Y005</accession>
<sequence length="799" mass="92891">MGIEGVDHPLKRKLKRVLDLRLGENEDLLNGLLALNSNDEMTTGLLREILENKSQNICRSLQFSTYKYQILTAEKLVKSLKPFVDDLKALNTGFRNSEKLFNDSIVGQLNCWKKYTLPLLDEFKRIENEIEAVETKRNMCNTLLSGLSTSFVSDIKSMRSNITSTTDFLRSIVSIYNKCLISETNSKRLISMFENKYENNTENKEKKLYSNNRNSENITEMNSGISELSHNSEYSNMIPNIIMNLRALILDLEYKRNQAADEITSTLREKINSNSPNEFFDQLEEGIFENKCFLDSTDILMKYHKESYSSLLFNIMESRSKYLEYRFNNIIGQGISVNNISNDINGNHLSNILEYLSTLFEWINVCGISVESEFLKKALSYEYNEHCVFEQNFEYNGNIYDTFKNIKDKDKIEYFSRNFLNIITSVLCVPFSGAIRDILRQFHPPQTSRPDSIHHFGNLTALKTGITIGIKIAHLIDNHINKITPMFKLLPKYNSNDNYTLSTPLLIQKFRDLKEEAIAQYFVYAELVKENVLRRIDDIITEDLSISLLVMEWSTLLRDILYTMENDYIDTLGSLTGNEMNPTLSSMLDSFINPMLNVICSVSVSPEKTPLTSIIKINNIGYLCNNMIQYNNMLKYISKHTDIIKKVINDEKDHLIEFTTEEFNRRYRFKELIGELSSKNNFKTNISTFEHSLDSDKSDSEDNIREESEQEPLIKLSQVILDQFVDTILRFGTIPFPNVERIQDKAIKKEILTHIYSYITTQYRKIYEKINNISPTKKHFLKYDSNEIKVIFDNFIHKP</sequence>
<dbReference type="GO" id="GO:0017119">
    <property type="term" value="C:Golgi transport complex"/>
    <property type="evidence" value="ECO:0007669"/>
    <property type="project" value="InterPro"/>
</dbReference>
<dbReference type="Proteomes" id="UP001311799">
    <property type="component" value="Unassembled WGS sequence"/>
</dbReference>
<name>A0AAV9Y005_9CRYT</name>
<reference evidence="1 2" key="1">
    <citation type="submission" date="2023-10" db="EMBL/GenBank/DDBJ databases">
        <title>Comparative genomics analysis reveals potential genetic determinants of host preference in Cryptosporidium xiaoi.</title>
        <authorList>
            <person name="Xiao L."/>
            <person name="Li J."/>
        </authorList>
    </citation>
    <scope>NUCLEOTIDE SEQUENCE [LARGE SCALE GENOMIC DNA]</scope>
    <source>
        <strain evidence="1 2">52996</strain>
    </source>
</reference>
<evidence type="ECO:0000313" key="1">
    <source>
        <dbReference type="EMBL" id="KAK6590114.1"/>
    </source>
</evidence>
<evidence type="ECO:0000313" key="2">
    <source>
        <dbReference type="Proteomes" id="UP001311799"/>
    </source>
</evidence>
<gene>
    <name evidence="1" type="ORF">RS030_182718</name>
</gene>
<dbReference type="AlphaFoldDB" id="A0AAV9Y005"/>
<organism evidence="1 2">
    <name type="scientific">Cryptosporidium xiaoi</name>
    <dbReference type="NCBI Taxonomy" id="659607"/>
    <lineage>
        <taxon>Eukaryota</taxon>
        <taxon>Sar</taxon>
        <taxon>Alveolata</taxon>
        <taxon>Apicomplexa</taxon>
        <taxon>Conoidasida</taxon>
        <taxon>Coccidia</taxon>
        <taxon>Eucoccidiorida</taxon>
        <taxon>Eimeriorina</taxon>
        <taxon>Cryptosporidiidae</taxon>
        <taxon>Cryptosporidium</taxon>
    </lineage>
</organism>
<dbReference type="PANTHER" id="PTHR21506:SF0">
    <property type="entry name" value="CONSERVED OLIGOMERIC GOLGI COMPLEX SUBUNIT 6"/>
    <property type="match status" value="1"/>
</dbReference>
<dbReference type="GO" id="GO:0006891">
    <property type="term" value="P:intra-Golgi vesicle-mediated transport"/>
    <property type="evidence" value="ECO:0007669"/>
    <property type="project" value="InterPro"/>
</dbReference>
<proteinExistence type="predicted"/>
<comment type="caution">
    <text evidence="1">The sequence shown here is derived from an EMBL/GenBank/DDBJ whole genome shotgun (WGS) entry which is preliminary data.</text>
</comment>
<keyword evidence="2" id="KW-1185">Reference proteome</keyword>
<protein>
    <submittedName>
        <fullName evidence="1">Uncharacterized protein</fullName>
    </submittedName>
</protein>
<dbReference type="EMBL" id="JAWDEY010000009">
    <property type="protein sequence ID" value="KAK6590114.1"/>
    <property type="molecule type" value="Genomic_DNA"/>
</dbReference>